<dbReference type="EMBL" id="JBHMFB010000003">
    <property type="protein sequence ID" value="MFB9088253.1"/>
    <property type="molecule type" value="Genomic_DNA"/>
</dbReference>
<accession>A0ABV5GAU4</accession>
<name>A0ABV5GAU4_9FLAO</name>
<evidence type="ECO:0008006" key="3">
    <source>
        <dbReference type="Google" id="ProtNLM"/>
    </source>
</evidence>
<dbReference type="Proteomes" id="UP001589576">
    <property type="component" value="Unassembled WGS sequence"/>
</dbReference>
<keyword evidence="2" id="KW-1185">Reference proteome</keyword>
<evidence type="ECO:0000313" key="1">
    <source>
        <dbReference type="EMBL" id="MFB9088253.1"/>
    </source>
</evidence>
<proteinExistence type="predicted"/>
<protein>
    <recommendedName>
        <fullName evidence="3">Methyltransferase domain-containing protein</fullName>
    </recommendedName>
</protein>
<comment type="caution">
    <text evidence="1">The sequence shown here is derived from an EMBL/GenBank/DDBJ whole genome shotgun (WGS) entry which is preliminary data.</text>
</comment>
<dbReference type="RefSeq" id="WP_290286935.1">
    <property type="nucleotide sequence ID" value="NZ_JAUFQN010000019.1"/>
</dbReference>
<gene>
    <name evidence="1" type="ORF">ACFFUU_01405</name>
</gene>
<evidence type="ECO:0000313" key="2">
    <source>
        <dbReference type="Proteomes" id="UP001589576"/>
    </source>
</evidence>
<sequence>MFLKDLGNLGFRSENLFGIDISEKAIENCKANGLKNCLVVDAQNITLT</sequence>
<reference evidence="1 2" key="1">
    <citation type="submission" date="2024-09" db="EMBL/GenBank/DDBJ databases">
        <authorList>
            <person name="Sun Q."/>
            <person name="Mori K."/>
        </authorList>
    </citation>
    <scope>NUCLEOTIDE SEQUENCE [LARGE SCALE GENOMIC DNA]</scope>
    <source>
        <strain evidence="1 2">CECT 8460</strain>
    </source>
</reference>
<organism evidence="1 2">
    <name type="scientific">Flavobacterium paronense</name>
    <dbReference type="NCBI Taxonomy" id="1392775"/>
    <lineage>
        <taxon>Bacteria</taxon>
        <taxon>Pseudomonadati</taxon>
        <taxon>Bacteroidota</taxon>
        <taxon>Flavobacteriia</taxon>
        <taxon>Flavobacteriales</taxon>
        <taxon>Flavobacteriaceae</taxon>
        <taxon>Flavobacterium</taxon>
    </lineage>
</organism>